<dbReference type="Pfam" id="PF00583">
    <property type="entry name" value="Acetyltransf_1"/>
    <property type="match status" value="2"/>
</dbReference>
<evidence type="ECO:0000256" key="2">
    <source>
        <dbReference type="ARBA" id="ARBA00023315"/>
    </source>
</evidence>
<comment type="caution">
    <text evidence="4">The sequence shown here is derived from an EMBL/GenBank/DDBJ whole genome shotgun (WGS) entry which is preliminary data.</text>
</comment>
<name>A0A4Y3KIV3_9CELL</name>
<keyword evidence="5" id="KW-1185">Reference proteome</keyword>
<dbReference type="PANTHER" id="PTHR43877:SF2">
    <property type="entry name" value="AMINOALKYLPHOSPHONATE N-ACETYLTRANSFERASE-RELATED"/>
    <property type="match status" value="1"/>
</dbReference>
<dbReference type="CDD" id="cd04301">
    <property type="entry name" value="NAT_SF"/>
    <property type="match status" value="1"/>
</dbReference>
<evidence type="ECO:0000256" key="1">
    <source>
        <dbReference type="ARBA" id="ARBA00022679"/>
    </source>
</evidence>
<dbReference type="Proteomes" id="UP000320461">
    <property type="component" value="Unassembled WGS sequence"/>
</dbReference>
<keyword evidence="2" id="KW-0012">Acyltransferase</keyword>
<dbReference type="SUPFAM" id="SSF55729">
    <property type="entry name" value="Acyl-CoA N-acyltransferases (Nat)"/>
    <property type="match status" value="2"/>
</dbReference>
<feature type="domain" description="N-acetyltransferase" evidence="3">
    <location>
        <begin position="177"/>
        <end position="336"/>
    </location>
</feature>
<keyword evidence="1" id="KW-0808">Transferase</keyword>
<evidence type="ECO:0000313" key="5">
    <source>
        <dbReference type="Proteomes" id="UP000320461"/>
    </source>
</evidence>
<evidence type="ECO:0000313" key="4">
    <source>
        <dbReference type="EMBL" id="GEA84341.1"/>
    </source>
</evidence>
<protein>
    <recommendedName>
        <fullName evidence="3">N-acetyltransferase domain-containing protein</fullName>
    </recommendedName>
</protein>
<organism evidence="4 5">
    <name type="scientific">Cellulomonas gelida</name>
    <dbReference type="NCBI Taxonomy" id="1712"/>
    <lineage>
        <taxon>Bacteria</taxon>
        <taxon>Bacillati</taxon>
        <taxon>Actinomycetota</taxon>
        <taxon>Actinomycetes</taxon>
        <taxon>Micrococcales</taxon>
        <taxon>Cellulomonadaceae</taxon>
        <taxon>Cellulomonas</taxon>
    </lineage>
</organism>
<dbReference type="PROSITE" id="PS51186">
    <property type="entry name" value="GNAT"/>
    <property type="match status" value="2"/>
</dbReference>
<dbReference type="RefSeq" id="WP_048342343.1">
    <property type="nucleotide sequence ID" value="NZ_BJLQ01000013.1"/>
</dbReference>
<dbReference type="Gene3D" id="3.40.630.30">
    <property type="match status" value="2"/>
</dbReference>
<dbReference type="AlphaFoldDB" id="A0A4Y3KIV3"/>
<accession>A0A4Y3KIV3</accession>
<evidence type="ECO:0000259" key="3">
    <source>
        <dbReference type="PROSITE" id="PS51186"/>
    </source>
</evidence>
<dbReference type="PANTHER" id="PTHR43877">
    <property type="entry name" value="AMINOALKYLPHOSPHONATE N-ACETYLTRANSFERASE-RELATED-RELATED"/>
    <property type="match status" value="1"/>
</dbReference>
<gene>
    <name evidence="4" type="ORF">CGE01nite_15920</name>
</gene>
<reference evidence="4 5" key="1">
    <citation type="submission" date="2019-06" db="EMBL/GenBank/DDBJ databases">
        <title>Whole genome shotgun sequence of Cellulomonas gelida NBRC 3748.</title>
        <authorList>
            <person name="Hosoyama A."/>
            <person name="Uohara A."/>
            <person name="Ohji S."/>
            <person name="Ichikawa N."/>
        </authorList>
    </citation>
    <scope>NUCLEOTIDE SEQUENCE [LARGE SCALE GENOMIC DNA]</scope>
    <source>
        <strain evidence="4 5">NBRC 3748</strain>
    </source>
</reference>
<sequence>MGVALAHVGWDDEHAAQLRTAQQAELRERYGDDDIGHEMTGESIVAMVVLREDDEPVACVALRDASDELGAGVAEVKRLYTVPGARGRGHSRRVMLELERLAHEQGWTRLVLETGVLQPEAIGLYLSLGYRSIPNYAEYVDEPSSRCFAKDLTASAARERPSAHGRRPLAVEGGRSLVIETVGWDDDTAVALRRAMWAWNTRTYPELVTDEPDHGFASDDARQRTGELVTWVARLDDEPVGCLTLRAPRDGYPDGSVELKKLYVTDQARGAGVARSLLATAHDEARARGFTTAVLGTGIRQPEAITLYLSDGYRPIRPFTNPARDFITLWFARPLH</sequence>
<dbReference type="GO" id="GO:0016747">
    <property type="term" value="F:acyltransferase activity, transferring groups other than amino-acyl groups"/>
    <property type="evidence" value="ECO:0007669"/>
    <property type="project" value="InterPro"/>
</dbReference>
<feature type="domain" description="N-acetyltransferase" evidence="3">
    <location>
        <begin position="5"/>
        <end position="153"/>
    </location>
</feature>
<dbReference type="InterPro" id="IPR016181">
    <property type="entry name" value="Acyl_CoA_acyltransferase"/>
</dbReference>
<dbReference type="InterPro" id="IPR000182">
    <property type="entry name" value="GNAT_dom"/>
</dbReference>
<dbReference type="InterPro" id="IPR050832">
    <property type="entry name" value="Bact_Acetyltransf"/>
</dbReference>
<proteinExistence type="predicted"/>
<dbReference type="EMBL" id="BJLQ01000013">
    <property type="protein sequence ID" value="GEA84341.1"/>
    <property type="molecule type" value="Genomic_DNA"/>
</dbReference>
<dbReference type="OrthoDB" id="70840at2"/>